<evidence type="ECO:0000256" key="2">
    <source>
        <dbReference type="ARBA" id="ARBA00006850"/>
    </source>
</evidence>
<proteinExistence type="inferred from homology"/>
<dbReference type="GO" id="GO:0005688">
    <property type="term" value="C:U6 snRNP"/>
    <property type="evidence" value="ECO:0007669"/>
    <property type="project" value="TreeGrafter"/>
</dbReference>
<keyword evidence="8" id="KW-0687">Ribonucleoprotein</keyword>
<accession>A0A8T0CEL8</accession>
<dbReference type="Proteomes" id="UP000806378">
    <property type="component" value="Unassembled WGS sequence"/>
</dbReference>
<dbReference type="GO" id="GO:0000398">
    <property type="term" value="P:mRNA splicing, via spliceosome"/>
    <property type="evidence" value="ECO:0007669"/>
    <property type="project" value="InterPro"/>
</dbReference>
<dbReference type="PROSITE" id="PS52002">
    <property type="entry name" value="SM"/>
    <property type="match status" value="1"/>
</dbReference>
<evidence type="ECO:0000313" key="10">
    <source>
        <dbReference type="EMBL" id="KAF7845838.1"/>
    </source>
</evidence>
<comment type="caution">
    <text evidence="10">The sequence shown here is derived from an EMBL/GenBank/DDBJ whole genome shotgun (WGS) entry which is preliminary data.</text>
</comment>
<protein>
    <recommendedName>
        <fullName evidence="9">Sm domain-containing protein</fullName>
    </recommendedName>
</protein>
<gene>
    <name evidence="10" type="ORF">BT93_L0394</name>
</gene>
<evidence type="ECO:0000313" key="11">
    <source>
        <dbReference type="Proteomes" id="UP000806378"/>
    </source>
</evidence>
<dbReference type="Gramene" id="rna-gnl|WGS:JABURB|Cocit.L0394.1">
    <property type="protein sequence ID" value="cds-KAF7845838.1"/>
    <property type="gene ID" value="gene-BT93_L0394"/>
</dbReference>
<dbReference type="GO" id="GO:0071004">
    <property type="term" value="C:U2-type prespliceosome"/>
    <property type="evidence" value="ECO:0007669"/>
    <property type="project" value="TreeGrafter"/>
</dbReference>
<evidence type="ECO:0000256" key="6">
    <source>
        <dbReference type="ARBA" id="ARBA00023187"/>
    </source>
</evidence>
<dbReference type="PANTHER" id="PTHR10553:SF5">
    <property type="entry name" value="U6 SNRNA-ASSOCIATED SM-LIKE PROTEIN LSM7"/>
    <property type="match status" value="1"/>
</dbReference>
<dbReference type="CDD" id="cd01729">
    <property type="entry name" value="LSm7"/>
    <property type="match status" value="1"/>
</dbReference>
<dbReference type="Gene3D" id="2.30.30.100">
    <property type="match status" value="1"/>
</dbReference>
<dbReference type="GO" id="GO:0071013">
    <property type="term" value="C:catalytic step 2 spliceosome"/>
    <property type="evidence" value="ECO:0007669"/>
    <property type="project" value="TreeGrafter"/>
</dbReference>
<dbReference type="GO" id="GO:0003723">
    <property type="term" value="F:RNA binding"/>
    <property type="evidence" value="ECO:0007669"/>
    <property type="project" value="UniProtKB-KW"/>
</dbReference>
<name>A0A8T0CEL8_CORYI</name>
<comment type="subcellular location">
    <subcellularLocation>
        <location evidence="1">Nucleus</location>
    </subcellularLocation>
</comment>
<dbReference type="PIRSF" id="PIRSF037188">
    <property type="entry name" value="U6_snRNA_Lsm7"/>
    <property type="match status" value="1"/>
</dbReference>
<keyword evidence="6" id="KW-0508">mRNA splicing</keyword>
<organism evidence="10 11">
    <name type="scientific">Corymbia citriodora subsp. variegata</name>
    <dbReference type="NCBI Taxonomy" id="360336"/>
    <lineage>
        <taxon>Eukaryota</taxon>
        <taxon>Viridiplantae</taxon>
        <taxon>Streptophyta</taxon>
        <taxon>Embryophyta</taxon>
        <taxon>Tracheophyta</taxon>
        <taxon>Spermatophyta</taxon>
        <taxon>Magnoliopsida</taxon>
        <taxon>eudicotyledons</taxon>
        <taxon>Gunneridae</taxon>
        <taxon>Pentapetalae</taxon>
        <taxon>rosids</taxon>
        <taxon>malvids</taxon>
        <taxon>Myrtales</taxon>
        <taxon>Myrtaceae</taxon>
        <taxon>Myrtoideae</taxon>
        <taxon>Eucalypteae</taxon>
        <taxon>Corymbia</taxon>
    </lineage>
</organism>
<dbReference type="InterPro" id="IPR047575">
    <property type="entry name" value="Sm"/>
</dbReference>
<dbReference type="OrthoDB" id="274944at2759"/>
<dbReference type="InterPro" id="IPR010920">
    <property type="entry name" value="LSM_dom_sf"/>
</dbReference>
<evidence type="ECO:0000256" key="4">
    <source>
        <dbReference type="ARBA" id="ARBA00022728"/>
    </source>
</evidence>
<dbReference type="SUPFAM" id="SSF50182">
    <property type="entry name" value="Sm-like ribonucleoproteins"/>
    <property type="match status" value="1"/>
</dbReference>
<keyword evidence="11" id="KW-1185">Reference proteome</keyword>
<evidence type="ECO:0000256" key="5">
    <source>
        <dbReference type="ARBA" id="ARBA00022884"/>
    </source>
</evidence>
<evidence type="ECO:0000256" key="1">
    <source>
        <dbReference type="ARBA" id="ARBA00004123"/>
    </source>
</evidence>
<dbReference type="InterPro" id="IPR044641">
    <property type="entry name" value="Lsm7/SmG-like"/>
</dbReference>
<keyword evidence="7" id="KW-0539">Nucleus</keyword>
<keyword evidence="5" id="KW-0694">RNA-binding</keyword>
<keyword evidence="3" id="KW-0507">mRNA processing</keyword>
<reference evidence="10" key="1">
    <citation type="submission" date="2020-05" db="EMBL/GenBank/DDBJ databases">
        <title>WGS assembly of Corymbia citriodora subspecies variegata.</title>
        <authorList>
            <person name="Barry K."/>
            <person name="Hundley H."/>
            <person name="Shu S."/>
            <person name="Jenkins J."/>
            <person name="Grimwood J."/>
            <person name="Baten A."/>
        </authorList>
    </citation>
    <scope>NUCLEOTIDE SEQUENCE</scope>
    <source>
        <strain evidence="10">CV2-018</strain>
    </source>
</reference>
<dbReference type="InterPro" id="IPR017132">
    <property type="entry name" value="Lsm7"/>
</dbReference>
<evidence type="ECO:0000256" key="7">
    <source>
        <dbReference type="ARBA" id="ARBA00023242"/>
    </source>
</evidence>
<dbReference type="EMBL" id="MU099366">
    <property type="protein sequence ID" value="KAF7845838.1"/>
    <property type="molecule type" value="Genomic_DNA"/>
</dbReference>
<evidence type="ECO:0000256" key="3">
    <source>
        <dbReference type="ARBA" id="ARBA00022664"/>
    </source>
</evidence>
<evidence type="ECO:0000256" key="8">
    <source>
        <dbReference type="ARBA" id="ARBA00023274"/>
    </source>
</evidence>
<keyword evidence="4" id="KW-0747">Spliceosome</keyword>
<dbReference type="GO" id="GO:0000956">
    <property type="term" value="P:nuclear-transcribed mRNA catabolic process"/>
    <property type="evidence" value="ECO:0007669"/>
    <property type="project" value="InterPro"/>
</dbReference>
<dbReference type="SMART" id="SM00651">
    <property type="entry name" value="Sm"/>
    <property type="match status" value="1"/>
</dbReference>
<evidence type="ECO:0000259" key="9">
    <source>
        <dbReference type="PROSITE" id="PS52002"/>
    </source>
</evidence>
<dbReference type="GO" id="GO:1990726">
    <property type="term" value="C:Lsm1-7-Pat1 complex"/>
    <property type="evidence" value="ECO:0007669"/>
    <property type="project" value="TreeGrafter"/>
</dbReference>
<comment type="similarity">
    <text evidence="2">Belongs to the snRNP Sm proteins family.</text>
</comment>
<dbReference type="InterPro" id="IPR001163">
    <property type="entry name" value="Sm_dom_euk/arc"/>
</dbReference>
<dbReference type="PANTHER" id="PTHR10553">
    <property type="entry name" value="SMALL NUCLEAR RIBONUCLEOPROTEIN"/>
    <property type="match status" value="1"/>
</dbReference>
<feature type="domain" description="Sm" evidence="9">
    <location>
        <begin position="1"/>
        <end position="68"/>
    </location>
</feature>
<dbReference type="Pfam" id="PF01423">
    <property type="entry name" value="LSM"/>
    <property type="match status" value="1"/>
</dbReference>
<dbReference type="GO" id="GO:0097526">
    <property type="term" value="C:spliceosomal tri-snRNP complex"/>
    <property type="evidence" value="ECO:0007669"/>
    <property type="project" value="TreeGrafter"/>
</dbReference>
<dbReference type="AlphaFoldDB" id="A0A8T0CEL8"/>
<sequence>MDKEIMVKFSGGREVTGTLKGHDQLMNLVLDNVKELTRDDEGNSSSRPLGLLVARGTLLTLISPMDGSEEIANPFVQAEEE</sequence>